<feature type="domain" description="J" evidence="2">
    <location>
        <begin position="100"/>
        <end position="165"/>
    </location>
</feature>
<dbReference type="CDD" id="cd06257">
    <property type="entry name" value="DnaJ"/>
    <property type="match status" value="1"/>
</dbReference>
<proteinExistence type="predicted"/>
<reference evidence="3" key="1">
    <citation type="submission" date="2020-06" db="EMBL/GenBank/DDBJ databases">
        <authorList>
            <person name="Li T."/>
            <person name="Hu X."/>
            <person name="Zhang T."/>
            <person name="Song X."/>
            <person name="Zhang H."/>
            <person name="Dai N."/>
            <person name="Sheng W."/>
            <person name="Hou X."/>
            <person name="Wei L."/>
        </authorList>
    </citation>
    <scope>NUCLEOTIDE SEQUENCE</scope>
    <source>
        <strain evidence="3">G01</strain>
        <tissue evidence="3">Leaf</tissue>
    </source>
</reference>
<dbReference type="InterPro" id="IPR001623">
    <property type="entry name" value="DnaJ_domain"/>
</dbReference>
<dbReference type="PROSITE" id="PS50076">
    <property type="entry name" value="DNAJ_2"/>
    <property type="match status" value="1"/>
</dbReference>
<dbReference type="GO" id="GO:0030544">
    <property type="term" value="F:Hsp70 protein binding"/>
    <property type="evidence" value="ECO:0007669"/>
    <property type="project" value="InterPro"/>
</dbReference>
<gene>
    <name evidence="3" type="ORF">Sangu_3166300</name>
</gene>
<dbReference type="PANTHER" id="PTHR43999:SF1">
    <property type="entry name" value="DNAJ HOMOLOG SUBFAMILY C MEMBER 2"/>
    <property type="match status" value="1"/>
</dbReference>
<dbReference type="AlphaFoldDB" id="A0AAW2JVN9"/>
<name>A0AAW2JVN9_9LAMI</name>
<feature type="region of interest" description="Disordered" evidence="1">
    <location>
        <begin position="140"/>
        <end position="165"/>
    </location>
</feature>
<accession>A0AAW2JVN9</accession>
<protein>
    <submittedName>
        <fullName evidence="3">Zuotin</fullName>
    </submittedName>
</protein>
<dbReference type="GO" id="GO:0006450">
    <property type="term" value="P:regulation of translational fidelity"/>
    <property type="evidence" value="ECO:0007669"/>
    <property type="project" value="InterPro"/>
</dbReference>
<feature type="compositionally biased region" description="Basic and acidic residues" evidence="1">
    <location>
        <begin position="145"/>
        <end position="155"/>
    </location>
</feature>
<evidence type="ECO:0000313" key="3">
    <source>
        <dbReference type="EMBL" id="KAL0298012.1"/>
    </source>
</evidence>
<dbReference type="GO" id="GO:0051083">
    <property type="term" value="P:'de novo' cotranslational protein folding"/>
    <property type="evidence" value="ECO:0007669"/>
    <property type="project" value="InterPro"/>
</dbReference>
<dbReference type="PANTHER" id="PTHR43999">
    <property type="entry name" value="DNAJ HOMOLOG SUBFAMILY C MEMBER 2"/>
    <property type="match status" value="1"/>
</dbReference>
<comment type="caution">
    <text evidence="3">The sequence shown here is derived from an EMBL/GenBank/DDBJ whole genome shotgun (WGS) entry which is preliminary data.</text>
</comment>
<dbReference type="Gene3D" id="1.10.287.110">
    <property type="entry name" value="DnaJ domain"/>
    <property type="match status" value="1"/>
</dbReference>
<evidence type="ECO:0000256" key="1">
    <source>
        <dbReference type="SAM" id="MobiDB-lite"/>
    </source>
</evidence>
<dbReference type="EMBL" id="JACGWK010000512">
    <property type="protein sequence ID" value="KAL0298012.1"/>
    <property type="molecule type" value="Genomic_DNA"/>
</dbReference>
<reference evidence="3" key="2">
    <citation type="journal article" date="2024" name="Plant">
        <title>Genomic evolution and insights into agronomic trait innovations of Sesamum species.</title>
        <authorList>
            <person name="Miao H."/>
            <person name="Wang L."/>
            <person name="Qu L."/>
            <person name="Liu H."/>
            <person name="Sun Y."/>
            <person name="Le M."/>
            <person name="Wang Q."/>
            <person name="Wei S."/>
            <person name="Zheng Y."/>
            <person name="Lin W."/>
            <person name="Duan Y."/>
            <person name="Cao H."/>
            <person name="Xiong S."/>
            <person name="Wang X."/>
            <person name="Wei L."/>
            <person name="Li C."/>
            <person name="Ma Q."/>
            <person name="Ju M."/>
            <person name="Zhao R."/>
            <person name="Li G."/>
            <person name="Mu C."/>
            <person name="Tian Q."/>
            <person name="Mei H."/>
            <person name="Zhang T."/>
            <person name="Gao T."/>
            <person name="Zhang H."/>
        </authorList>
    </citation>
    <scope>NUCLEOTIDE SEQUENCE</scope>
    <source>
        <strain evidence="3">G01</strain>
    </source>
</reference>
<dbReference type="InterPro" id="IPR036869">
    <property type="entry name" value="J_dom_sf"/>
</dbReference>
<dbReference type="Pfam" id="PF00226">
    <property type="entry name" value="DnaJ"/>
    <property type="match status" value="1"/>
</dbReference>
<organism evidence="3">
    <name type="scientific">Sesamum angustifolium</name>
    <dbReference type="NCBI Taxonomy" id="2727405"/>
    <lineage>
        <taxon>Eukaryota</taxon>
        <taxon>Viridiplantae</taxon>
        <taxon>Streptophyta</taxon>
        <taxon>Embryophyta</taxon>
        <taxon>Tracheophyta</taxon>
        <taxon>Spermatophyta</taxon>
        <taxon>Magnoliopsida</taxon>
        <taxon>eudicotyledons</taxon>
        <taxon>Gunneridae</taxon>
        <taxon>Pentapetalae</taxon>
        <taxon>asterids</taxon>
        <taxon>lamiids</taxon>
        <taxon>Lamiales</taxon>
        <taxon>Pedaliaceae</taxon>
        <taxon>Sesamum</taxon>
    </lineage>
</organism>
<sequence length="165" mass="18431">MAMASQKRVLLITYAEEIVDGQPIYLSSNSLPVKASKLEPAGHAFHAAALRLIGHCVEADTDEDDEKEVSKEKEHVYVQSSDSYSTKGKKKSGSEAKQQDHYALLGLSHLRYLATEDQIRKSYREAALRHHPDKQASLLLAEETEAAKQAKKDEIEPFQSHSRSI</sequence>
<evidence type="ECO:0000259" key="2">
    <source>
        <dbReference type="PROSITE" id="PS50076"/>
    </source>
</evidence>
<dbReference type="GO" id="GO:0005829">
    <property type="term" value="C:cytosol"/>
    <property type="evidence" value="ECO:0007669"/>
    <property type="project" value="TreeGrafter"/>
</dbReference>
<dbReference type="SMART" id="SM00271">
    <property type="entry name" value="DnaJ"/>
    <property type="match status" value="1"/>
</dbReference>
<dbReference type="InterPro" id="IPR044634">
    <property type="entry name" value="Zuotin/DnaJC2"/>
</dbReference>
<dbReference type="SUPFAM" id="SSF46565">
    <property type="entry name" value="Chaperone J-domain"/>
    <property type="match status" value="1"/>
</dbReference>
<feature type="region of interest" description="Disordered" evidence="1">
    <location>
        <begin position="61"/>
        <end position="98"/>
    </location>
</feature>
<dbReference type="GO" id="GO:0043022">
    <property type="term" value="F:ribosome binding"/>
    <property type="evidence" value="ECO:0007669"/>
    <property type="project" value="InterPro"/>
</dbReference>